<evidence type="ECO:0000313" key="2">
    <source>
        <dbReference type="Proteomes" id="UP000186817"/>
    </source>
</evidence>
<comment type="caution">
    <text evidence="1">The sequence shown here is derived from an EMBL/GenBank/DDBJ whole genome shotgun (WGS) entry which is preliminary data.</text>
</comment>
<protein>
    <submittedName>
        <fullName evidence="1">Uncharacterized protein</fullName>
    </submittedName>
</protein>
<dbReference type="AlphaFoldDB" id="A0A1Q9DCK4"/>
<dbReference type="EMBL" id="LSRX01000603">
    <property type="protein sequence ID" value="OLP92899.1"/>
    <property type="molecule type" value="Genomic_DNA"/>
</dbReference>
<proteinExistence type="predicted"/>
<keyword evidence="2" id="KW-1185">Reference proteome</keyword>
<gene>
    <name evidence="1" type="ORF">AK812_SmicGene25256</name>
</gene>
<reference evidence="1 2" key="1">
    <citation type="submission" date="2016-02" db="EMBL/GenBank/DDBJ databases">
        <title>Genome analysis of coral dinoflagellate symbionts highlights evolutionary adaptations to a symbiotic lifestyle.</title>
        <authorList>
            <person name="Aranda M."/>
            <person name="Li Y."/>
            <person name="Liew Y.J."/>
            <person name="Baumgarten S."/>
            <person name="Simakov O."/>
            <person name="Wilson M."/>
            <person name="Piel J."/>
            <person name="Ashoor H."/>
            <person name="Bougouffa S."/>
            <person name="Bajic V.B."/>
            <person name="Ryu T."/>
            <person name="Ravasi T."/>
            <person name="Bayer T."/>
            <person name="Micklem G."/>
            <person name="Kim H."/>
            <person name="Bhak J."/>
            <person name="Lajeunesse T.C."/>
            <person name="Voolstra C.R."/>
        </authorList>
    </citation>
    <scope>NUCLEOTIDE SEQUENCE [LARGE SCALE GENOMIC DNA]</scope>
    <source>
        <strain evidence="1 2">CCMP2467</strain>
    </source>
</reference>
<dbReference type="Proteomes" id="UP000186817">
    <property type="component" value="Unassembled WGS sequence"/>
</dbReference>
<dbReference type="OrthoDB" id="434629at2759"/>
<sequence length="334" mass="37645">MAAASGSDAGLPGPSFATLLQRVERDLLAGVASAPGFTVCCEPSEELLRYCRDLLAGGKSGNSVKDWRCVMNKRIGLSYKEKRQELVWLDDKLEQVERTMALLKGERHLPLLGHARKGDATGLEKLSKMLVKSSEPMVVKPRHGSNSKHVFLWPRPQEVDANSLEDSVLKASESHDKSWDKESWNQNAVPFLDLVLADVMSRPKMWKNTHPQYLWVARDGSIHLWDQTAEGFQTRHAKEPEDLPVELVHLLREILAEHWQRLRADSEQIATLAGLDEIRVDWLLGDPKWGPRIGELTYMGTFAIELIPVSLRLARAFAHAHLLRKGEAVHFACF</sequence>
<name>A0A1Q9DCK4_SYMMI</name>
<organism evidence="1 2">
    <name type="scientific">Symbiodinium microadriaticum</name>
    <name type="common">Dinoflagellate</name>
    <name type="synonym">Zooxanthella microadriatica</name>
    <dbReference type="NCBI Taxonomy" id="2951"/>
    <lineage>
        <taxon>Eukaryota</taxon>
        <taxon>Sar</taxon>
        <taxon>Alveolata</taxon>
        <taxon>Dinophyceae</taxon>
        <taxon>Suessiales</taxon>
        <taxon>Symbiodiniaceae</taxon>
        <taxon>Symbiodinium</taxon>
    </lineage>
</organism>
<accession>A0A1Q9DCK4</accession>
<evidence type="ECO:0000313" key="1">
    <source>
        <dbReference type="EMBL" id="OLP92899.1"/>
    </source>
</evidence>